<gene>
    <name evidence="2" type="ORF">AG1IA_04398</name>
</gene>
<keyword evidence="1" id="KW-1133">Transmembrane helix</keyword>
<sequence>MAAVANLGLGARQTPRMAVEETSLTDRVPFFPLLLELSAFSQHLFDRLKFAGFGWLHLFLLLLFTLSLVFMEIARCFPWKTDQAFESAFADAYGCAFGRFLVVSRRRRWWCDFMRGDPETRAGKDKGVANRTSFERCVGCNRVARGRANHMARSRTESNARLWMLRRGRLACGESRGGDGRGNTNAKFRCGHACFERGFKFHSAGTRWDGWFA</sequence>
<reference evidence="2 3" key="1">
    <citation type="journal article" date="2013" name="Nat. Commun.">
        <title>The evolution and pathogenic mechanisms of the rice sheath blight pathogen.</title>
        <authorList>
            <person name="Zheng A."/>
            <person name="Lin R."/>
            <person name="Xu L."/>
            <person name="Qin P."/>
            <person name="Tang C."/>
            <person name="Ai P."/>
            <person name="Zhang D."/>
            <person name="Liu Y."/>
            <person name="Sun Z."/>
            <person name="Feng H."/>
            <person name="Wang Y."/>
            <person name="Chen Y."/>
            <person name="Liang X."/>
            <person name="Fu R."/>
            <person name="Li Q."/>
            <person name="Zhang J."/>
            <person name="Yu X."/>
            <person name="Xie Z."/>
            <person name="Ding L."/>
            <person name="Guan P."/>
            <person name="Tang J."/>
            <person name="Liang Y."/>
            <person name="Wang S."/>
            <person name="Deng Q."/>
            <person name="Li S."/>
            <person name="Zhu J."/>
            <person name="Wang L."/>
            <person name="Liu H."/>
            <person name="Li P."/>
        </authorList>
    </citation>
    <scope>NUCLEOTIDE SEQUENCE [LARGE SCALE GENOMIC DNA]</scope>
    <source>
        <strain evidence="3">AG-1 IA</strain>
    </source>
</reference>
<keyword evidence="1" id="KW-0812">Transmembrane</keyword>
<dbReference type="HOGENOM" id="CLU_1295170_0_0_1"/>
<evidence type="ECO:0000256" key="1">
    <source>
        <dbReference type="SAM" id="Phobius"/>
    </source>
</evidence>
<keyword evidence="3" id="KW-1185">Reference proteome</keyword>
<feature type="transmembrane region" description="Helical" evidence="1">
    <location>
        <begin position="50"/>
        <end position="71"/>
    </location>
</feature>
<dbReference type="EMBL" id="AFRT01001037">
    <property type="protein sequence ID" value="ELU41569.1"/>
    <property type="molecule type" value="Genomic_DNA"/>
</dbReference>
<dbReference type="AlphaFoldDB" id="L8WYW7"/>
<organism evidence="2 3">
    <name type="scientific">Thanatephorus cucumeris (strain AG1-IA)</name>
    <name type="common">Rice sheath blight fungus</name>
    <name type="synonym">Rhizoctonia solani</name>
    <dbReference type="NCBI Taxonomy" id="983506"/>
    <lineage>
        <taxon>Eukaryota</taxon>
        <taxon>Fungi</taxon>
        <taxon>Dikarya</taxon>
        <taxon>Basidiomycota</taxon>
        <taxon>Agaricomycotina</taxon>
        <taxon>Agaricomycetes</taxon>
        <taxon>Cantharellales</taxon>
        <taxon>Ceratobasidiaceae</taxon>
        <taxon>Rhizoctonia</taxon>
        <taxon>Rhizoctonia solani AG-1</taxon>
    </lineage>
</organism>
<proteinExistence type="predicted"/>
<comment type="caution">
    <text evidence="2">The sequence shown here is derived from an EMBL/GenBank/DDBJ whole genome shotgun (WGS) entry which is preliminary data.</text>
</comment>
<accession>L8WYW7</accession>
<dbReference type="Proteomes" id="UP000011668">
    <property type="component" value="Unassembled WGS sequence"/>
</dbReference>
<evidence type="ECO:0000313" key="3">
    <source>
        <dbReference type="Proteomes" id="UP000011668"/>
    </source>
</evidence>
<protein>
    <submittedName>
        <fullName evidence="2">Uncharacterized protein</fullName>
    </submittedName>
</protein>
<name>L8WYW7_THACA</name>
<keyword evidence="1" id="KW-0472">Membrane</keyword>
<evidence type="ECO:0000313" key="2">
    <source>
        <dbReference type="EMBL" id="ELU41569.1"/>
    </source>
</evidence>